<keyword evidence="8 9" id="KW-0539">Nucleus</keyword>
<keyword evidence="15" id="KW-1185">Reference proteome</keyword>
<evidence type="ECO:0000256" key="7">
    <source>
        <dbReference type="ARBA" id="ARBA00023155"/>
    </source>
</evidence>
<dbReference type="GO" id="GO:0000977">
    <property type="term" value="F:RNA polymerase II transcription regulatory region sequence-specific DNA binding"/>
    <property type="evidence" value="ECO:0007669"/>
    <property type="project" value="TreeGrafter"/>
</dbReference>
<evidence type="ECO:0000313" key="15">
    <source>
        <dbReference type="Proteomes" id="UP000245119"/>
    </source>
</evidence>
<dbReference type="PROSITE" id="PS00478">
    <property type="entry name" value="LIM_DOMAIN_1"/>
    <property type="match status" value="1"/>
</dbReference>
<dbReference type="FunFam" id="2.10.110.10:FF:000136">
    <property type="entry name" value="LIM domain family"/>
    <property type="match status" value="1"/>
</dbReference>
<keyword evidence="4 10" id="KW-0862">Zinc</keyword>
<dbReference type="SUPFAM" id="SSF57716">
    <property type="entry name" value="Glucocorticoid receptor-like (DNA-binding domain)"/>
    <property type="match status" value="1"/>
</dbReference>
<dbReference type="GO" id="GO:0000981">
    <property type="term" value="F:DNA-binding transcription factor activity, RNA polymerase II-specific"/>
    <property type="evidence" value="ECO:0007669"/>
    <property type="project" value="TreeGrafter"/>
</dbReference>
<evidence type="ECO:0000256" key="10">
    <source>
        <dbReference type="PROSITE-ProRule" id="PRU00125"/>
    </source>
</evidence>
<protein>
    <recommendedName>
        <fullName evidence="16">Homeobox domain-containing protein</fullName>
    </recommendedName>
</protein>
<evidence type="ECO:0000259" key="13">
    <source>
        <dbReference type="PROSITE" id="PS50071"/>
    </source>
</evidence>
<comment type="subcellular location">
    <subcellularLocation>
        <location evidence="1 9 11">Nucleus</location>
    </subcellularLocation>
</comment>
<dbReference type="Pfam" id="PF00046">
    <property type="entry name" value="Homeodomain"/>
    <property type="match status" value="1"/>
</dbReference>
<feature type="domain" description="Homeobox" evidence="13">
    <location>
        <begin position="110"/>
        <end position="170"/>
    </location>
</feature>
<dbReference type="PROSITE" id="PS50071">
    <property type="entry name" value="HOMEOBOX_2"/>
    <property type="match status" value="1"/>
</dbReference>
<keyword evidence="5 10" id="KW-0440">LIM domain</keyword>
<evidence type="ECO:0000259" key="12">
    <source>
        <dbReference type="PROSITE" id="PS50023"/>
    </source>
</evidence>
<evidence type="ECO:0000256" key="4">
    <source>
        <dbReference type="ARBA" id="ARBA00022833"/>
    </source>
</evidence>
<dbReference type="InterPro" id="IPR001356">
    <property type="entry name" value="HD"/>
</dbReference>
<dbReference type="GO" id="GO:0030182">
    <property type="term" value="P:neuron differentiation"/>
    <property type="evidence" value="ECO:0007669"/>
    <property type="project" value="TreeGrafter"/>
</dbReference>
<dbReference type="InterPro" id="IPR009057">
    <property type="entry name" value="Homeodomain-like_sf"/>
</dbReference>
<feature type="DNA-binding region" description="Homeobox" evidence="9">
    <location>
        <begin position="112"/>
        <end position="171"/>
    </location>
</feature>
<dbReference type="STRING" id="400727.A0A2T7NN09"/>
<dbReference type="AlphaFoldDB" id="A0A2T7NN09"/>
<sequence length="335" mass="36198">MVSDGETDTTATALHYNSSSRHRGDVGHDAVLSADASRLFGASCAGCGQVISPSEVVRRAHDNIYHVTCFCCLSCGIAFNTGDEFYLRQDGRLLCTTDFRATRPSPRQAAPSDASSVSISEQEEKVLREVYSTCKNPSRDFLQQISASHRLDMRSVRAWFHSQRLRDRKQEFPNGGAGVGSGDVTASLPGGDRISVGRVLAPPGSFPLPIVNDVPAISVTAMCPGQLPSGTRTDVTAIDIPFAMTSSCPRVTCLWPLSPEVWSEDFVPPNVNLDPCDLQNGEVCCSRRYLPQSATTSVLPPEFDFTNGRGSNCGVQQQQQPTARVDGAEPPWINC</sequence>
<evidence type="ECO:0000256" key="2">
    <source>
        <dbReference type="ARBA" id="ARBA00022723"/>
    </source>
</evidence>
<dbReference type="SUPFAM" id="SSF46689">
    <property type="entry name" value="Homeodomain-like"/>
    <property type="match status" value="1"/>
</dbReference>
<dbReference type="Gene3D" id="2.10.110.10">
    <property type="entry name" value="Cysteine Rich Protein"/>
    <property type="match status" value="1"/>
</dbReference>
<evidence type="ECO:0000313" key="14">
    <source>
        <dbReference type="EMBL" id="PVD22543.1"/>
    </source>
</evidence>
<feature type="domain" description="LIM zinc-binding" evidence="12">
    <location>
        <begin position="42"/>
        <end position="105"/>
    </location>
</feature>
<dbReference type="SMART" id="SM00132">
    <property type="entry name" value="LIM"/>
    <property type="match status" value="1"/>
</dbReference>
<evidence type="ECO:0000256" key="11">
    <source>
        <dbReference type="RuleBase" id="RU000682"/>
    </source>
</evidence>
<dbReference type="Gene3D" id="1.10.10.60">
    <property type="entry name" value="Homeodomain-like"/>
    <property type="match status" value="1"/>
</dbReference>
<evidence type="ECO:0000256" key="9">
    <source>
        <dbReference type="PROSITE-ProRule" id="PRU00108"/>
    </source>
</evidence>
<evidence type="ECO:0000256" key="3">
    <source>
        <dbReference type="ARBA" id="ARBA00022737"/>
    </source>
</evidence>
<dbReference type="SMART" id="SM00389">
    <property type="entry name" value="HOX"/>
    <property type="match status" value="1"/>
</dbReference>
<evidence type="ECO:0000256" key="6">
    <source>
        <dbReference type="ARBA" id="ARBA00023125"/>
    </source>
</evidence>
<dbReference type="Proteomes" id="UP000245119">
    <property type="component" value="Linkage Group LG11"/>
</dbReference>
<dbReference type="OrthoDB" id="10068367at2759"/>
<dbReference type="GO" id="GO:0046872">
    <property type="term" value="F:metal ion binding"/>
    <property type="evidence" value="ECO:0007669"/>
    <property type="project" value="UniProtKB-KW"/>
</dbReference>
<name>A0A2T7NN09_POMCA</name>
<evidence type="ECO:0000256" key="5">
    <source>
        <dbReference type="ARBA" id="ARBA00023038"/>
    </source>
</evidence>
<dbReference type="PROSITE" id="PS50023">
    <property type="entry name" value="LIM_DOMAIN_2"/>
    <property type="match status" value="1"/>
</dbReference>
<comment type="caution">
    <text evidence="14">The sequence shown here is derived from an EMBL/GenBank/DDBJ whole genome shotgun (WGS) entry which is preliminary data.</text>
</comment>
<evidence type="ECO:0000256" key="8">
    <source>
        <dbReference type="ARBA" id="ARBA00023242"/>
    </source>
</evidence>
<keyword evidence="2 10" id="KW-0479">Metal-binding</keyword>
<dbReference type="PANTHER" id="PTHR24208">
    <property type="entry name" value="LIM/HOMEOBOX PROTEIN LHX"/>
    <property type="match status" value="1"/>
</dbReference>
<dbReference type="PANTHER" id="PTHR24208:SF166">
    <property type="entry name" value="LIM HOMEOBOX TRANSCRIPTION FACTOR 1 ALPHA, ISOFORM B"/>
    <property type="match status" value="1"/>
</dbReference>
<gene>
    <name evidence="14" type="ORF">C0Q70_18359</name>
</gene>
<dbReference type="InterPro" id="IPR001781">
    <property type="entry name" value="Znf_LIM"/>
</dbReference>
<keyword evidence="7 9" id="KW-0371">Homeobox</keyword>
<organism evidence="14 15">
    <name type="scientific">Pomacea canaliculata</name>
    <name type="common">Golden apple snail</name>
    <dbReference type="NCBI Taxonomy" id="400727"/>
    <lineage>
        <taxon>Eukaryota</taxon>
        <taxon>Metazoa</taxon>
        <taxon>Spiralia</taxon>
        <taxon>Lophotrochozoa</taxon>
        <taxon>Mollusca</taxon>
        <taxon>Gastropoda</taxon>
        <taxon>Caenogastropoda</taxon>
        <taxon>Architaenioglossa</taxon>
        <taxon>Ampullarioidea</taxon>
        <taxon>Ampullariidae</taxon>
        <taxon>Pomacea</taxon>
    </lineage>
</organism>
<keyword evidence="3" id="KW-0677">Repeat</keyword>
<keyword evidence="6 9" id="KW-0238">DNA-binding</keyword>
<evidence type="ECO:0000256" key="1">
    <source>
        <dbReference type="ARBA" id="ARBA00004123"/>
    </source>
</evidence>
<reference evidence="14 15" key="1">
    <citation type="submission" date="2018-04" db="EMBL/GenBank/DDBJ databases">
        <title>The genome of golden apple snail Pomacea canaliculata provides insight into stress tolerance and invasive adaptation.</title>
        <authorList>
            <person name="Liu C."/>
            <person name="Liu B."/>
            <person name="Ren Y."/>
            <person name="Zhang Y."/>
            <person name="Wang H."/>
            <person name="Li S."/>
            <person name="Jiang F."/>
            <person name="Yin L."/>
            <person name="Zhang G."/>
            <person name="Qian W."/>
            <person name="Fan W."/>
        </authorList>
    </citation>
    <scope>NUCLEOTIDE SEQUENCE [LARGE SCALE GENOMIC DNA]</scope>
    <source>
        <strain evidence="14">SZHN2017</strain>
        <tissue evidence="14">Muscle</tissue>
    </source>
</reference>
<accession>A0A2T7NN09</accession>
<dbReference type="InterPro" id="IPR050453">
    <property type="entry name" value="LIM_Homeobox_TF"/>
</dbReference>
<dbReference type="Pfam" id="PF00412">
    <property type="entry name" value="LIM"/>
    <property type="match status" value="1"/>
</dbReference>
<evidence type="ECO:0008006" key="16">
    <source>
        <dbReference type="Google" id="ProtNLM"/>
    </source>
</evidence>
<dbReference type="EMBL" id="PZQS01000011">
    <property type="protein sequence ID" value="PVD22543.1"/>
    <property type="molecule type" value="Genomic_DNA"/>
</dbReference>
<proteinExistence type="predicted"/>
<dbReference type="CDD" id="cd00086">
    <property type="entry name" value="homeodomain"/>
    <property type="match status" value="1"/>
</dbReference>
<dbReference type="GO" id="GO:0005634">
    <property type="term" value="C:nucleus"/>
    <property type="evidence" value="ECO:0007669"/>
    <property type="project" value="UniProtKB-SubCell"/>
</dbReference>